<feature type="coiled-coil region" evidence="3">
    <location>
        <begin position="1289"/>
        <end position="1346"/>
    </location>
</feature>
<feature type="domain" description="Helicase ATP-binding" evidence="5">
    <location>
        <begin position="88"/>
        <end position="332"/>
    </location>
</feature>
<evidence type="ECO:0000259" key="6">
    <source>
        <dbReference type="PROSITE" id="PS51194"/>
    </source>
</evidence>
<dbReference type="SUPFAM" id="SSF52540">
    <property type="entry name" value="P-loop containing nucleoside triphosphate hydrolases"/>
    <property type="match status" value="2"/>
</dbReference>
<keyword evidence="2" id="KW-0067">ATP-binding</keyword>
<evidence type="ECO:0000256" key="4">
    <source>
        <dbReference type="SAM" id="MobiDB-lite"/>
    </source>
</evidence>
<feature type="compositionally biased region" description="Basic and acidic residues" evidence="4">
    <location>
        <begin position="174"/>
        <end position="191"/>
    </location>
</feature>
<evidence type="ECO:0000313" key="8">
    <source>
        <dbReference type="Proteomes" id="UP001500630"/>
    </source>
</evidence>
<dbReference type="RefSeq" id="WP_345567183.1">
    <property type="nucleotide sequence ID" value="NZ_BAABDQ010000014.1"/>
</dbReference>
<dbReference type="SMART" id="SM00490">
    <property type="entry name" value="HELICc"/>
    <property type="match status" value="1"/>
</dbReference>
<keyword evidence="3" id="KW-0175">Coiled coil</keyword>
<comment type="caution">
    <text evidence="7">The sequence shown here is derived from an EMBL/GenBank/DDBJ whole genome shotgun (WGS) entry which is preliminary data.</text>
</comment>
<feature type="region of interest" description="Disordered" evidence="4">
    <location>
        <begin position="173"/>
        <end position="211"/>
    </location>
</feature>
<dbReference type="InterPro" id="IPR014001">
    <property type="entry name" value="Helicase_ATP-bd"/>
</dbReference>
<keyword evidence="7" id="KW-0347">Helicase</keyword>
<organism evidence="7 8">
    <name type="scientific">Nonomuraea rosea</name>
    <dbReference type="NCBI Taxonomy" id="638574"/>
    <lineage>
        <taxon>Bacteria</taxon>
        <taxon>Bacillati</taxon>
        <taxon>Actinomycetota</taxon>
        <taxon>Actinomycetes</taxon>
        <taxon>Streptosporangiales</taxon>
        <taxon>Streptosporangiaceae</taxon>
        <taxon>Nonomuraea</taxon>
    </lineage>
</organism>
<evidence type="ECO:0000313" key="7">
    <source>
        <dbReference type="EMBL" id="GAA3572666.1"/>
    </source>
</evidence>
<gene>
    <name evidence="7" type="ORF">GCM10022419_061970</name>
</gene>
<dbReference type="InterPro" id="IPR027417">
    <property type="entry name" value="P-loop_NTPase"/>
</dbReference>
<evidence type="ECO:0000256" key="2">
    <source>
        <dbReference type="ARBA" id="ARBA00022840"/>
    </source>
</evidence>
<protein>
    <submittedName>
        <fullName evidence="7">DEAD/DEAH box helicase</fullName>
    </submittedName>
</protein>
<evidence type="ECO:0000256" key="3">
    <source>
        <dbReference type="SAM" id="Coils"/>
    </source>
</evidence>
<dbReference type="SMART" id="SM00487">
    <property type="entry name" value="DEXDc"/>
    <property type="match status" value="1"/>
</dbReference>
<dbReference type="Proteomes" id="UP001500630">
    <property type="component" value="Unassembled WGS sequence"/>
</dbReference>
<dbReference type="Pfam" id="PF00271">
    <property type="entry name" value="Helicase_C"/>
    <property type="match status" value="1"/>
</dbReference>
<evidence type="ECO:0000259" key="5">
    <source>
        <dbReference type="PROSITE" id="PS51192"/>
    </source>
</evidence>
<evidence type="ECO:0000256" key="1">
    <source>
        <dbReference type="ARBA" id="ARBA00022741"/>
    </source>
</evidence>
<dbReference type="PANTHER" id="PTHR47957:SF3">
    <property type="entry name" value="ATP-DEPENDENT HELICASE HRQ1"/>
    <property type="match status" value="1"/>
</dbReference>
<proteinExistence type="predicted"/>
<keyword evidence="7" id="KW-0378">Hydrolase</keyword>
<sequence length="2217" mass="245392">MIPSLAVEDLKGSLVQYLTTAFALADDDVQEELREFLNDEKTGVFRGPYLRVRPGFKPATGAYKRALSWYPDVFTPFRHQEQAWLRLSSKGQEPKPTIVTTGTGSGKTESFLIPILDHCRRMKESGQKGVKALVLYPMNALADDQARRLNDLLNAHDGLKDVTAGIYIGGIPADKQRDGAGHRQGKLDRAGNQDNQGDDESPGSYARNYGSSNLIDDERINRVARDRDEIRANPPDILLTNYKMLDLLLQRVPDVSLWQGGGLRYVVLDEFHTYDGAQGTDVAMLLRRLGAATRLNEPGRPLGPITPVATSATLASDHAIDVGLAEHAAEPDRDKLLKFAKDVFGVAFGPDSLIGEDRLTSAEFCDEIDFGLPFPTPEELAAVIDPLGREADLDEVAMLTVGIDTRDPVELGKLLRSHILVKALLESASDAPLTIEQIAKPFAVHGGGPAWAAQRNGVPKPSFGPALMRLLALVSKARKPDGSPLLKVEAQLWVREVRRVIRAATHEPHFRWFDDDGPTGDSRPNRLNLAVYRAREHDAAAEDTDADTQGPPPASLRCHLPAVYCRHCGQSGWAALSKDMDWQDLKTRPLEIYRTSGRRDGRVRWMLRASEDEPQALHLDAEDRRLLRNPGARTVPVITHDGQIKQVDDDTCPSCGLDDGMRFLGAGTATLASVTTTQLFSQRHLQQDERKLLAFTDSVQDATHRAGFIAHRSFGFTFRGLLTSNLPESGTVAVHDLALNAAEAAVKETVNATGRERLASLIPPDLRQLPEILRLLDGEPSEAAMGMLQDRLIFATQLEFGLRSRLGRTLELTRTAAVEIRIPEPEELAGMLKEAHGRLSSGKVSLPADDQAYLTYARGLLERMRIRGALHHPWLDVYIQQAGARRWPVWGGRKTGMPAFPRGLAAPVFLIDGAYGTTDFDTLAKARTDTWLTGWAQRTVTGRDADEAARLNQRALKVLTQQKIVEAHRSDGGASVYALAPRHVLVHSLVGDAADEWVEICGVRCSVCTWRQTVPPGLLDAWVNMPCLRFRCEGRFEADPRPKARDDFYRRLYYRDRPGDVLTAEHTGALSRKDRERVETAFKNRSHPFDPNVLTCTPTLELGIDIGDLSAVILTSVPPGPAQYAQRIGRAGRATGSAMVAAFVPGGARNQYYLQRPTAMLAGRIVPPACYLDAVEILHRHYLAYLFDRAADGALWRGTAMPSRPRPRWIGELFQNGWREDAGGWLRRLLEVSISRHNELAAAFVALFPEMDAEYHKRFPEKSKEDGPARQSLRKFAAGGIETAFGKALQTWRHQREELQERLAAINKAFDAIPLDTADGDKRQDRRALFAELRAVRRRLDTLVKENTLNALVRLGLLPNYTLHDEVMWLDAALWWKDADGEFQEEKFEYGRGSGLALTELAPGNTFHAAGSKYIVDGLDIGTEQSEAYTVWRFCRGCGFTLPDAADVVLERCPRCGDGGVADAAASGLKVLVPERTRARERREDARVGDDRDERERRRYEDLTLVDIDPTQPQGLRAWKAGRFFGVEFAREATIRKVNFGPESVPGADFEIAGETVKVPGFDTCPNCGSVQGVHPQAYDRDAQRIGTRHLRWCSQRDKGVTKETTVRLVTGHELHTQALRLLLPFSTTLVEKRLVSFKAALRLGITKHFGGEPDHIDVVMASMPGTDKDVPRRFLVLHDTMPGGTGYLEHLADRTVMERVLNLSLAHIRSCPCGKEDRQPCHRCLLPFVRSGEYELASKDTAVELLADIVEHWDVVDVDTLADISLDALADSELERLFVETLRTKADKAQEDERERDRFSLAPRAGSRGIEFELKLKPPRGEAVRWRMEDHPIQNAAVRSEPDYLFTMEGGQKIAVFLDGYAYHASRKNNEIAVDAAKRSALRDAGIWVWQLTWEDVKTWAKAVEDGTKSPDVSSQLLSAKALTTARDQYFKQTLKNDPEAGHLDVAMLNPVEALLAFMENPDPKAWARRAVALLHGLGSTGKTGPIDRQAIARVLPGLISGQTRMPAPVGAAEASGFTAHTPSGCRVVGFRDDRPTAGGKRDPLAWSVFTCLDDRLESIGEQEHRTRWAEWLAWSNLLQFLSGPRRHFEQTALSQVGMVDPHRVPLLAAAVQPDLEPALPKEWAQAINLSASVVEDVLRALAEARAPLPDVGYELGDDAMPAELAWPDARVAIVVDIDPERDAAYGLAGWRIHHAEPGSAPAMASLLEELGCIGG</sequence>
<dbReference type="PROSITE" id="PS51194">
    <property type="entry name" value="HELICASE_CTER"/>
    <property type="match status" value="1"/>
</dbReference>
<keyword evidence="8" id="KW-1185">Reference proteome</keyword>
<dbReference type="Gene3D" id="3.40.50.300">
    <property type="entry name" value="P-loop containing nucleotide triphosphate hydrolases"/>
    <property type="match status" value="2"/>
</dbReference>
<dbReference type="EMBL" id="BAABDQ010000014">
    <property type="protein sequence ID" value="GAA3572666.1"/>
    <property type="molecule type" value="Genomic_DNA"/>
</dbReference>
<dbReference type="Pfam" id="PF00270">
    <property type="entry name" value="DEAD"/>
    <property type="match status" value="1"/>
</dbReference>
<name>A0ABP6XUE6_9ACTN</name>
<accession>A0ABP6XUE6</accession>
<dbReference type="GO" id="GO:0004386">
    <property type="term" value="F:helicase activity"/>
    <property type="evidence" value="ECO:0007669"/>
    <property type="project" value="UniProtKB-KW"/>
</dbReference>
<dbReference type="PANTHER" id="PTHR47957">
    <property type="entry name" value="ATP-DEPENDENT HELICASE HRQ1"/>
    <property type="match status" value="1"/>
</dbReference>
<dbReference type="InterPro" id="IPR018973">
    <property type="entry name" value="MZB"/>
</dbReference>
<keyword evidence="1" id="KW-0547">Nucleotide-binding</keyword>
<dbReference type="InterPro" id="IPR011545">
    <property type="entry name" value="DEAD/DEAH_box_helicase_dom"/>
</dbReference>
<reference evidence="8" key="1">
    <citation type="journal article" date="2019" name="Int. J. Syst. Evol. Microbiol.">
        <title>The Global Catalogue of Microorganisms (GCM) 10K type strain sequencing project: providing services to taxonomists for standard genome sequencing and annotation.</title>
        <authorList>
            <consortium name="The Broad Institute Genomics Platform"/>
            <consortium name="The Broad Institute Genome Sequencing Center for Infectious Disease"/>
            <person name="Wu L."/>
            <person name="Ma J."/>
        </authorList>
    </citation>
    <scope>NUCLEOTIDE SEQUENCE [LARGE SCALE GENOMIC DNA]</scope>
    <source>
        <strain evidence="8">JCM 17326</strain>
    </source>
</reference>
<dbReference type="InterPro" id="IPR001650">
    <property type="entry name" value="Helicase_C-like"/>
</dbReference>
<dbReference type="Pfam" id="PF09369">
    <property type="entry name" value="MZB"/>
    <property type="match status" value="1"/>
</dbReference>
<dbReference type="PROSITE" id="PS51192">
    <property type="entry name" value="HELICASE_ATP_BIND_1"/>
    <property type="match status" value="1"/>
</dbReference>
<feature type="domain" description="Helicase C-terminal" evidence="6">
    <location>
        <begin position="1017"/>
        <end position="1178"/>
    </location>
</feature>